<reference evidence="1 2" key="1">
    <citation type="submission" date="2024-10" db="EMBL/GenBank/DDBJ databases">
        <title>The Natural Products Discovery Center: Release of the First 8490 Sequenced Strains for Exploring Actinobacteria Biosynthetic Diversity.</title>
        <authorList>
            <person name="Kalkreuter E."/>
            <person name="Kautsar S.A."/>
            <person name="Yang D."/>
            <person name="Bader C.D."/>
            <person name="Teijaro C.N."/>
            <person name="Fluegel L."/>
            <person name="Davis C.M."/>
            <person name="Simpson J.R."/>
            <person name="Lauterbach L."/>
            <person name="Steele A.D."/>
            <person name="Gui C."/>
            <person name="Meng S."/>
            <person name="Li G."/>
            <person name="Viehrig K."/>
            <person name="Ye F."/>
            <person name="Su P."/>
            <person name="Kiefer A.F."/>
            <person name="Nichols A."/>
            <person name="Cepeda A.J."/>
            <person name="Yan W."/>
            <person name="Fan B."/>
            <person name="Jiang Y."/>
            <person name="Adhikari A."/>
            <person name="Zheng C.-J."/>
            <person name="Schuster L."/>
            <person name="Cowan T.M."/>
            <person name="Smanski M.J."/>
            <person name="Chevrette M.G."/>
            <person name="De Carvalho L.P.S."/>
            <person name="Shen B."/>
        </authorList>
    </citation>
    <scope>NUCLEOTIDE SEQUENCE [LARGE SCALE GENOMIC DNA]</scope>
    <source>
        <strain evidence="1 2">NPDC021253</strain>
    </source>
</reference>
<comment type="caution">
    <text evidence="1">The sequence shown here is derived from an EMBL/GenBank/DDBJ whole genome shotgun (WGS) entry which is preliminary data.</text>
</comment>
<sequence length="105" mass="11132">MAEPEAMESEQAFNAALDALNGAYAEAVEAIRGVVNPQNAFACATTLADSLRATADAAADVRAQTAARIWEEERLSLTGLADRISVSKARAGQLVQRAKQIKEQS</sequence>
<evidence type="ECO:0000313" key="1">
    <source>
        <dbReference type="EMBL" id="MFI0794851.1"/>
    </source>
</evidence>
<dbReference type="Proteomes" id="UP001611075">
    <property type="component" value="Unassembled WGS sequence"/>
</dbReference>
<evidence type="ECO:0008006" key="3">
    <source>
        <dbReference type="Google" id="ProtNLM"/>
    </source>
</evidence>
<keyword evidence="2" id="KW-1185">Reference proteome</keyword>
<name>A0ABW7SQP8_9ACTN</name>
<evidence type="ECO:0000313" key="2">
    <source>
        <dbReference type="Proteomes" id="UP001611075"/>
    </source>
</evidence>
<gene>
    <name evidence="1" type="ORF">ACH4OY_19500</name>
</gene>
<organism evidence="1 2">
    <name type="scientific">Micromonospora rubida</name>
    <dbReference type="NCBI Taxonomy" id="2697657"/>
    <lineage>
        <taxon>Bacteria</taxon>
        <taxon>Bacillati</taxon>
        <taxon>Actinomycetota</taxon>
        <taxon>Actinomycetes</taxon>
        <taxon>Micromonosporales</taxon>
        <taxon>Micromonosporaceae</taxon>
        <taxon>Micromonospora</taxon>
    </lineage>
</organism>
<dbReference type="EMBL" id="JBIRPU010000014">
    <property type="protein sequence ID" value="MFI0794851.1"/>
    <property type="molecule type" value="Genomic_DNA"/>
</dbReference>
<dbReference type="RefSeq" id="WP_396681552.1">
    <property type="nucleotide sequence ID" value="NZ_JBIRPU010000014.1"/>
</dbReference>
<accession>A0ABW7SQP8</accession>
<protein>
    <recommendedName>
        <fullName evidence="3">RNA polymerase subunit sigma-70</fullName>
    </recommendedName>
</protein>
<proteinExistence type="predicted"/>